<sequence length="125" mass="14657">MTNTDSTTIKRGRGSLPKEITEHGISMYTRRGCRCDICRSARYEQQKSYRKRSDEVKLRLDPTPLLERLEATGNLAEVHRNKRQQWQKNGIDVYWADYYCIKFGYHPSEIFGAAFYQLTNEEEAA</sequence>
<protein>
    <submittedName>
        <fullName evidence="1">Uncharacterized protein</fullName>
    </submittedName>
</protein>
<name>A0A6J5LPV4_9CAUD</name>
<accession>A0A6J5LPV4</accession>
<proteinExistence type="predicted"/>
<evidence type="ECO:0000313" key="1">
    <source>
        <dbReference type="EMBL" id="CAB4135037.1"/>
    </source>
</evidence>
<dbReference type="EMBL" id="LR796291">
    <property type="protein sequence ID" value="CAB4135037.1"/>
    <property type="molecule type" value="Genomic_DNA"/>
</dbReference>
<gene>
    <name evidence="2" type="ORF">UFOVP1226_47</name>
    <name evidence="1" type="ORF">UFOVP278_50</name>
</gene>
<evidence type="ECO:0000313" key="2">
    <source>
        <dbReference type="EMBL" id="CAB4191492.1"/>
    </source>
</evidence>
<reference evidence="1" key="1">
    <citation type="submission" date="2020-04" db="EMBL/GenBank/DDBJ databases">
        <authorList>
            <person name="Chiriac C."/>
            <person name="Salcher M."/>
            <person name="Ghai R."/>
            <person name="Kavagutti S V."/>
        </authorList>
    </citation>
    <scope>NUCLEOTIDE SEQUENCE</scope>
</reference>
<dbReference type="EMBL" id="LR797174">
    <property type="protein sequence ID" value="CAB4191492.1"/>
    <property type="molecule type" value="Genomic_DNA"/>
</dbReference>
<organism evidence="1">
    <name type="scientific">uncultured Caudovirales phage</name>
    <dbReference type="NCBI Taxonomy" id="2100421"/>
    <lineage>
        <taxon>Viruses</taxon>
        <taxon>Duplodnaviria</taxon>
        <taxon>Heunggongvirae</taxon>
        <taxon>Uroviricota</taxon>
        <taxon>Caudoviricetes</taxon>
        <taxon>Peduoviridae</taxon>
        <taxon>Maltschvirus</taxon>
        <taxon>Maltschvirus maltsch</taxon>
    </lineage>
</organism>